<feature type="region of interest" description="Disordered" evidence="1">
    <location>
        <begin position="1"/>
        <end position="21"/>
    </location>
</feature>
<feature type="domain" description="Baseplate hub protein gp44-like N-terminal" evidence="2">
    <location>
        <begin position="28"/>
        <end position="108"/>
    </location>
</feature>
<dbReference type="EMBL" id="CP000252">
    <property type="protein sequence ID" value="ABC76438.1"/>
    <property type="molecule type" value="Genomic_DNA"/>
</dbReference>
<evidence type="ECO:0000259" key="3">
    <source>
        <dbReference type="Pfam" id="PF22174"/>
    </source>
</evidence>
<dbReference type="Gene3D" id="3.30.1920.10">
    <property type="entry name" value="Baseplate protein-like domains - 2 layer sandwich fold"/>
    <property type="match status" value="1"/>
</dbReference>
<dbReference type="InterPro" id="IPR023399">
    <property type="entry name" value="Baseplate-like_2-layer_sand"/>
</dbReference>
<evidence type="ECO:0000313" key="4">
    <source>
        <dbReference type="EMBL" id="ABC76438.1"/>
    </source>
</evidence>
<keyword evidence="5" id="KW-1185">Reference proteome</keyword>
<feature type="domain" description="Tail protein NMB1110-like C-terminal" evidence="3">
    <location>
        <begin position="306"/>
        <end position="364"/>
    </location>
</feature>
<dbReference type="SUPFAM" id="SSF69279">
    <property type="entry name" value="Phage tail proteins"/>
    <property type="match status" value="2"/>
</dbReference>
<organism evidence="4 5">
    <name type="scientific">Syntrophus aciditrophicus (strain SB)</name>
    <dbReference type="NCBI Taxonomy" id="56780"/>
    <lineage>
        <taxon>Bacteria</taxon>
        <taxon>Pseudomonadati</taxon>
        <taxon>Thermodesulfobacteriota</taxon>
        <taxon>Syntrophia</taxon>
        <taxon>Syntrophales</taxon>
        <taxon>Syntrophaceae</taxon>
        <taxon>Syntrophus</taxon>
    </lineage>
</organism>
<dbReference type="InterPro" id="IPR054034">
    <property type="entry name" value="NMB1110-like_C"/>
</dbReference>
<dbReference type="AlphaFoldDB" id="Q2LQS8"/>
<dbReference type="InterPro" id="IPR026276">
    <property type="entry name" value="Baseplate_GpP"/>
</dbReference>
<proteinExistence type="predicted"/>
<dbReference type="Gene3D" id="3.55.50.10">
    <property type="entry name" value="Baseplate protein-like domains"/>
    <property type="match status" value="1"/>
</dbReference>
<evidence type="ECO:0000259" key="2">
    <source>
        <dbReference type="Pfam" id="PF21683"/>
    </source>
</evidence>
<dbReference type="Pfam" id="PF21683">
    <property type="entry name" value="GpP-like_1st"/>
    <property type="match status" value="1"/>
</dbReference>
<dbReference type="STRING" id="56780.SYN_02288"/>
<gene>
    <name evidence="4" type="ORF">SYN_02288</name>
</gene>
<name>Q2LQS8_SYNAS</name>
<dbReference type="HOGENOM" id="CLU_060292_1_0_7"/>
<dbReference type="PIRSF" id="PIRSF004440">
    <property type="entry name" value="GpP"/>
    <property type="match status" value="1"/>
</dbReference>
<dbReference type="Gene3D" id="2.30.300.10">
    <property type="entry name" value="Baseplate protein-like domain - beta roll fold"/>
    <property type="match status" value="1"/>
</dbReference>
<dbReference type="InParanoid" id="Q2LQS8"/>
<dbReference type="KEGG" id="sat:SYN_02288"/>
<evidence type="ECO:0000256" key="1">
    <source>
        <dbReference type="SAM" id="MobiDB-lite"/>
    </source>
</evidence>
<accession>Q2LQS8</accession>
<dbReference type="Proteomes" id="UP000001933">
    <property type="component" value="Chromosome"/>
</dbReference>
<evidence type="ECO:0000313" key="5">
    <source>
        <dbReference type="Proteomes" id="UP000001933"/>
    </source>
</evidence>
<reference evidence="4 5" key="1">
    <citation type="journal article" date="2007" name="Proc. Natl. Acad. Sci. U.S.A.">
        <title>The genome of Syntrophus aciditrophicus: life at the thermodynamic limit of microbial growth.</title>
        <authorList>
            <person name="McInerney M.J."/>
            <person name="Rohlin L."/>
            <person name="Mouttaki H."/>
            <person name="Kim U."/>
            <person name="Krupp R.S."/>
            <person name="Rios-Hernandez L."/>
            <person name="Sieber J."/>
            <person name="Struchtemeyer C.G."/>
            <person name="Bhattacharyya A."/>
            <person name="Campbell J.W."/>
            <person name="Gunsalus R.P."/>
        </authorList>
    </citation>
    <scope>NUCLEOTIDE SEQUENCE [LARGE SCALE GENOMIC DNA]</scope>
    <source>
        <strain evidence="4 5">SB</strain>
    </source>
</reference>
<dbReference type="Pfam" id="PF22174">
    <property type="entry name" value="NMB1110-like_C"/>
    <property type="match status" value="1"/>
</dbReference>
<dbReference type="eggNOG" id="COG4379">
    <property type="taxonomic scope" value="Bacteria"/>
</dbReference>
<protein>
    <submittedName>
        <fullName evidence="4">Mu-like prophage tail protein gpP</fullName>
    </submittedName>
</protein>
<sequence>MRRGCLRSTGGSGTRTSPPGRFLSMSDKISLRIGDKAIEHFLSYSIDTDLYTPADAFRMELSAPETQVEAGMRCEVWVNDQRELTGIIDRVTRRVTEHGQTLSVEGRDLMGLLVDSCCESFVSVKNKSLRELAALLLRAVPYINRKAVVYQSAASGKAKTTTDLLDEPQTITQIEPGMTVFEVLKAAAVSRGLLFYSLPDGTLVFGRPKAKGEPAFTLQLTRDGKGNNVIESELARDISRRWSKITVLGQRQGQDSFGADATAIRTGASRTDSEISFYKPFVQCSNNDGVSPALMARLLMEKGRKEGWQYGVTVARHSSNGKNWTVNELARVTDEVQGLDGVYLIYGRTFELDKNLGPTTRLKLGRVGLI</sequence>
<dbReference type="InterPro" id="IPR049354">
    <property type="entry name" value="GpP-like_N"/>
</dbReference>